<dbReference type="InterPro" id="IPR058595">
    <property type="entry name" value="Avidin-like"/>
</dbReference>
<dbReference type="KEGG" id="fli:Fleli_2840"/>
<protein>
    <recommendedName>
        <fullName evidence="3">N-acetylglutamate synthase</fullName>
    </recommendedName>
</protein>
<evidence type="ECO:0000313" key="2">
    <source>
        <dbReference type="Proteomes" id="UP000006054"/>
    </source>
</evidence>
<reference evidence="2" key="1">
    <citation type="submission" date="2012-06" db="EMBL/GenBank/DDBJ databases">
        <title>The complete genome of Flexibacter litoralis DSM 6794.</title>
        <authorList>
            <person name="Lucas S."/>
            <person name="Copeland A."/>
            <person name="Lapidus A."/>
            <person name="Glavina del Rio T."/>
            <person name="Dalin E."/>
            <person name="Tice H."/>
            <person name="Bruce D."/>
            <person name="Goodwin L."/>
            <person name="Pitluck S."/>
            <person name="Peters L."/>
            <person name="Ovchinnikova G."/>
            <person name="Lu M."/>
            <person name="Kyrpides N."/>
            <person name="Mavromatis K."/>
            <person name="Ivanova N."/>
            <person name="Brettin T."/>
            <person name="Detter J.C."/>
            <person name="Han C."/>
            <person name="Larimer F."/>
            <person name="Land M."/>
            <person name="Hauser L."/>
            <person name="Markowitz V."/>
            <person name="Cheng J.-F."/>
            <person name="Hugenholtz P."/>
            <person name="Woyke T."/>
            <person name="Wu D."/>
            <person name="Spring S."/>
            <person name="Lang E."/>
            <person name="Kopitz M."/>
            <person name="Brambilla E."/>
            <person name="Klenk H.-P."/>
            <person name="Eisen J.A."/>
        </authorList>
    </citation>
    <scope>NUCLEOTIDE SEQUENCE [LARGE SCALE GENOMIC DNA]</scope>
    <source>
        <strain evidence="2">ATCC 23117 / DSM 6794 / NBRC 15988 / NCIMB 1366 / Sio-4</strain>
    </source>
</reference>
<name>I4AMK8_BERLS</name>
<dbReference type="eggNOG" id="COG0590">
    <property type="taxonomic scope" value="Bacteria"/>
</dbReference>
<proteinExistence type="predicted"/>
<dbReference type="Pfam" id="PF26421">
    <property type="entry name" value="Avidin_like"/>
    <property type="match status" value="1"/>
</dbReference>
<evidence type="ECO:0000313" key="1">
    <source>
        <dbReference type="EMBL" id="AFM05193.1"/>
    </source>
</evidence>
<gene>
    <name evidence="1" type="ordered locus">Fleli_2840</name>
</gene>
<dbReference type="RefSeq" id="WP_014798627.1">
    <property type="nucleotide sequence ID" value="NC_018018.1"/>
</dbReference>
<organism evidence="1 2">
    <name type="scientific">Bernardetia litoralis (strain ATCC 23117 / DSM 6794 / NBRC 15988 / NCIMB 1366 / Fx l1 / Sio-4)</name>
    <name type="common">Flexibacter litoralis</name>
    <dbReference type="NCBI Taxonomy" id="880071"/>
    <lineage>
        <taxon>Bacteria</taxon>
        <taxon>Pseudomonadati</taxon>
        <taxon>Bacteroidota</taxon>
        <taxon>Cytophagia</taxon>
        <taxon>Cytophagales</taxon>
        <taxon>Bernardetiaceae</taxon>
        <taxon>Bernardetia</taxon>
    </lineage>
</organism>
<evidence type="ECO:0008006" key="3">
    <source>
        <dbReference type="Google" id="ProtNLM"/>
    </source>
</evidence>
<dbReference type="OrthoDB" id="5684515at2"/>
<dbReference type="AlphaFoldDB" id="I4AMK8"/>
<dbReference type="HOGENOM" id="CLU_146218_1_0_10"/>
<dbReference type="Proteomes" id="UP000006054">
    <property type="component" value="Chromosome"/>
</dbReference>
<dbReference type="EMBL" id="CP003345">
    <property type="protein sequence ID" value="AFM05193.1"/>
    <property type="molecule type" value="Genomic_DNA"/>
</dbReference>
<dbReference type="PATRIC" id="fig|880071.3.peg.2827"/>
<sequence length="111" mass="12393">MNYNNKKFCPVSNTENGETSSETIFEYKQKGNILTSIYSGGKIIKGHLIGLVDAQGNIDMSYHQVNAEGKLMTGICNSKPEILENGKIRLHEKWQWTTGDNSKGNSILEEI</sequence>
<accession>I4AMK8</accession>
<dbReference type="STRING" id="880071.Fleli_2840"/>
<keyword evidence="2" id="KW-1185">Reference proteome</keyword>